<evidence type="ECO:0000259" key="7">
    <source>
        <dbReference type="PROSITE" id="PS50847"/>
    </source>
</evidence>
<dbReference type="Pfam" id="PF00746">
    <property type="entry name" value="Gram_pos_anchor"/>
    <property type="match status" value="1"/>
</dbReference>
<evidence type="ECO:0000256" key="6">
    <source>
        <dbReference type="SAM" id="Phobius"/>
    </source>
</evidence>
<evidence type="ECO:0000256" key="1">
    <source>
        <dbReference type="ARBA" id="ARBA00022512"/>
    </source>
</evidence>
<proteinExistence type="predicted"/>
<dbReference type="PROSITE" id="PS50847">
    <property type="entry name" value="GRAM_POS_ANCHORING"/>
    <property type="match status" value="1"/>
</dbReference>
<comment type="caution">
    <text evidence="8">The sequence shown here is derived from an EMBL/GenBank/DDBJ whole genome shotgun (WGS) entry which is preliminary data.</text>
</comment>
<feature type="region of interest" description="Disordered" evidence="5">
    <location>
        <begin position="3103"/>
        <end position="3193"/>
    </location>
</feature>
<dbReference type="Proteomes" id="UP000051020">
    <property type="component" value="Unassembled WGS sequence"/>
</dbReference>
<dbReference type="Pfam" id="PF18676">
    <property type="entry name" value="MBG_2"/>
    <property type="match status" value="1"/>
</dbReference>
<reference evidence="8 9" key="1">
    <citation type="journal article" date="2015" name="Genome Announc.">
        <title>Expanding the biotechnology potential of lactobacilli through comparative genomics of 213 strains and associated genera.</title>
        <authorList>
            <person name="Sun Z."/>
            <person name="Harris H.M."/>
            <person name="McCann A."/>
            <person name="Guo C."/>
            <person name="Argimon S."/>
            <person name="Zhang W."/>
            <person name="Yang X."/>
            <person name="Jeffery I.B."/>
            <person name="Cooney J.C."/>
            <person name="Kagawa T.F."/>
            <person name="Liu W."/>
            <person name="Song Y."/>
            <person name="Salvetti E."/>
            <person name="Wrobel A."/>
            <person name="Rasinkangas P."/>
            <person name="Parkhill J."/>
            <person name="Rea M.C."/>
            <person name="O'Sullivan O."/>
            <person name="Ritari J."/>
            <person name="Douillard F.P."/>
            <person name="Paul Ross R."/>
            <person name="Yang R."/>
            <person name="Briner A.E."/>
            <person name="Felis G.E."/>
            <person name="de Vos W.M."/>
            <person name="Barrangou R."/>
            <person name="Klaenhammer T.R."/>
            <person name="Caufield P.W."/>
            <person name="Cui Y."/>
            <person name="Zhang H."/>
            <person name="O'Toole P.W."/>
        </authorList>
    </citation>
    <scope>NUCLEOTIDE SEQUENCE [LARGE SCALE GENOMIC DNA]</scope>
    <source>
        <strain evidence="8 9">DSM 20314</strain>
    </source>
</reference>
<feature type="region of interest" description="Disordered" evidence="5">
    <location>
        <begin position="2305"/>
        <end position="2325"/>
    </location>
</feature>
<keyword evidence="6" id="KW-1133">Transmembrane helix</keyword>
<accession>A0A837R8F1</accession>
<feature type="transmembrane region" description="Helical" evidence="6">
    <location>
        <begin position="3195"/>
        <end position="3214"/>
    </location>
</feature>
<keyword evidence="6" id="KW-0812">Transmembrane</keyword>
<feature type="region of interest" description="Disordered" evidence="5">
    <location>
        <begin position="2508"/>
        <end position="2529"/>
    </location>
</feature>
<keyword evidence="1" id="KW-0134">Cell wall</keyword>
<evidence type="ECO:0000256" key="4">
    <source>
        <dbReference type="ARBA" id="ARBA00023088"/>
    </source>
</evidence>
<keyword evidence="4" id="KW-0572">Peptidoglycan-anchor</keyword>
<dbReference type="PROSITE" id="PS00018">
    <property type="entry name" value="EF_HAND_1"/>
    <property type="match status" value="1"/>
</dbReference>
<name>A0A837R8F1_LACPE</name>
<dbReference type="Gene3D" id="3.10.20.320">
    <property type="entry name" value="Putative peptidoglycan bound protein (lpxtg motif)"/>
    <property type="match status" value="9"/>
</dbReference>
<keyword evidence="2" id="KW-0964">Secreted</keyword>
<dbReference type="InterPro" id="IPR041495">
    <property type="entry name" value="Mub_B2"/>
</dbReference>
<dbReference type="Gene3D" id="2.60.40.4300">
    <property type="match status" value="10"/>
</dbReference>
<dbReference type="Pfam" id="PF17965">
    <property type="entry name" value="MucBP_2"/>
    <property type="match status" value="4"/>
</dbReference>
<dbReference type="Pfam" id="PF17966">
    <property type="entry name" value="Muc_B2"/>
    <property type="match status" value="9"/>
</dbReference>
<sequence>MNVQVISPVSILFSIRSQGGADSVQSVLGWGDQKGFATDTGTSGIEYQAFVTVTDADGTQHQAIYFSQYGGSFNIWGYEGETFQLDKLQFVYAYIDSTDETPNANHVVGAVDVDNPDLSFRSVSGKSIKVGTNQDLTKLAVDGSLTGTFLLDYDYFNNNGTIMSLVQTAKDLNGDGLITLSDYTGGTKLTMNDAPVKAFYAQTSNAYLPQVYLNVTGPQVLFFRLNLSDGSSIDSDTNTGDYPTLSGTSKTYPSFQSLWGVAGSTTDIDKLITQYEQALKTKYPDSTFTLSPESQALVDSLTTFPTGTSYAASQLNNLYFVANTVNLTANFVDASDNQIVAASVTDSDGTSTTSTNPFQVISTDGTTGAVRSEATATDADDDALVNYDTTTDDNTNLLSLLAASGVAIPAGYELAKGASFEYSLGSNGVLQIKLTRVADGGTDATKVTIENQQLTYGQTVPETYTVTVGDDLTTDGITWSADDFQVIDGTTGTVMTSGLQAGGDYQIQLTATGREKLEQANPDYDFKDSAFSDGTLTVVKLAVTVTASDVTKAFGQSDPALTLKDATGVLVNGDSLDALGVTLRRKTGEKVGRYDITGTSTSSNYDVTVEPGVFQITNTAPVIDASDVTVPYATTDDLLTLIQATATDAEDGDLTSQIKIADDGNFDATVVGSYRVTLQVTDQADETTQKVVTVTVAEPTSVSAILTFVDQTTGQVVDTQTLSGKPGTTPTTKVPVPTNYTVVSGTGFVDNGDGTITDTQPLTLDDSDDLTVYLQHATSVTEPPTNVDDAHYAATHKTYTVAVTATAPNDEPSLDVTPTGTTTQTLTYTRTMTMDDVTGEVLSYGDWTTADDYTTVTAKVIAGYSTTDDLTASGSAQPLSITAADVKDQLTAFAANPDTDNDQAEFKITYQATNYTIKFIDVDNNNAVVGELTGNAADDDSVAGIVLTESDLAVLNYPGADQLEVAQDNQYLSSDGASSWQGAFEKVAVAAGQTVTVELKHKQATDDFTTSRIISYLYPDGSSVARDDEQDINWTATTDLWKQAVTPTASDVTVLTTYDEGYGQATAPSDPLAHYAPTQTSVAAETSAAVLTGIVYGDTATYTTNVKVNYVQTVFAPDQYLGDNDYTDYQALTKTISVVRNYGEPVGSSQQTAAPITLYRTATYDLSKDASDASAYSYSVWTTNSDGISTSSADQQVSDAAMDEKTPAGYTATTTNMANGIAIAGGAGVITVSGAIGGDDDIQVVRDVTYTADPATLTVTYVDDDDQQSIVTTDELTGVTDASGDYETMGKFDSTKYELATGQAATVNYQFAADPDTSDNLTIHLAHKHTSALPDGFNGQTTQTVIYTGAGKSTPTMPQPQVIEWTTDTDLVTGQVTYMPVNQTTAVITPTVPDYTPDKLSVPVSSFTSTTTMPVDTIITVTYQQTTFTPENPGTVDGTQSEYLTHTVTYDVHYATGSTATDPETVTETFYRQAVIAAEGDTVTYTAWTTDSTGNPTKGQATREIAALTELGTPAGYTAVVKTTTTAANADGSLGQSSFSENEPVTIDGQVVSVLREVSYLANSAALTITYVDDDRQGEQVGTPIQLTGVTDATGRYTVTVPANYVLADGQSETIDYTFAPNQTDDEGNVVENTSDNVVVHLQHAHSTELPAGFTGTTTDTVTYVGLPTAKNPGNQQQTVTWTTSTDLVTGVTTYTPTNQTDAVRTPLVAGYTADTTVVPASDYVATTTAPTDQLTQVTYSANAATLQVTYVDVDNGNSLVGTPTTLTGQTDATGHYDASAHFDQTKYELADGQAATVPYTFAAGTATSDDLVIKLQHKRVTTLPDDFTGTTTETVHYVGAGSATPADYSQNITWTTSTDLVTGVTTYTPTNQAAAVKTPVITGYRTDTAEVVATNYLSTTVQPTNQVTTVTYIVNVEMMTPPTDPTNSHYADTHKQFTETVQAVVPSGVAADLTPDNSSQTLNYARAYQVDAATGVVTGNYGAWTLESSDFTTVTAKTLPGYQTVPATVSATNFAAELQAFINDTSVTDATHVDYIQYVANTDTAATIQYVDTTTNTPVQLETVIGTTNQTADYTVSVPQGYEIDTAKTTMVDGEQLSIKLTADDTDNLTIYLKHATQTVLPTDPTYAAETNAEVVRVINYQYRDGTQAANRYSDNLFFTRTVTVDQVTNQIVAYGDWVPTTTATFAAKDSPVIPGYTATLATVPAKTVVATDQQVVFTVTYQANPDTAATINYLDVETGQNVQTATIQGETDTTSDYLVKVPAGYVLADTQPATIHNGEVSVIFKADDSDDVTIYLTHDSVTIEPNDPETKPNDPIPGDSGKTYGDYTTATTVTVTRTINYLYGDTATKAADSRVQTVNFARSITVDQVTGEILSTGDWTVVSEKSDFSAVASPTIAGYTATPEVVAASTPTGDTPDETLNVRYTANHDTTATISYVDEKTGQTVKSDQPVGTTDTTVNYQVDVPNGYVIDTSRSNYQNGQQLSIVLKGTNADNVTIYLTHDSLTIDPNDPETKPNDPIPGDSGKTYGDYTKATTATVTRTINYLYGNTANKAADSKVQTVSFTRSITVDQVTGEILSTGDWRVVSEKSDFAAVTSPTIAGYTADKRTVSAGSPTSDTPDESLSVRYTANHDTTATVSYVDEQTGEVVKSDQPVGTTDTTVNYQVDVPAGYVIDTSRSNYQNGQQLSIVLKGTNADDVTIYLTHDSLTIDPNDPETKPDAPIPGGSGKTYGDYTKATNATVTRTINYLYGDTANKAADSKVQTVSFTRSITVDQVTGEILSTGDWTVVGKTTNFAAVASPTIAGYTADKRTVSAVTPTAGSQSITTTVTYSPNTATPATISYQDRQTGNVVTTVTLTGTTNTSRDYQLSVPAGYVLAEHQVANITAGKVKLTFTPDERDNVTVYLTHQLEELTPELVHTRTDDPIPGGSGKTYGDYLKATQSVATRTIKYVDGQTGQPIAKPVVQSLQFERTIQIDDVTGAITVYGQWQPTTTNSFAAIQSPSIGGYTTQLLQVPVAQAVPGQQTQATVHYTVAPHSFTVTPTDTTGQPLPGVPAIQLTGVTGELVQVPQIPGYEFVGITPHVPASGGIKLVYVKVQTQTPASTGDQTTTTTADNVRESSKTIGQHHDTTPVVTGQLGQHDDAKSAAGNQLDLAHDVKQASSKRNASGTAKSGTNRKVSTTRLPQTGESTSQALSLTGMLALVLSFLGLAGVKKRKHKQD</sequence>
<protein>
    <submittedName>
        <fullName evidence="8">Adhesion exoprotein</fullName>
    </submittedName>
</protein>
<organism evidence="8 9">
    <name type="scientific">Lactiplantibacillus pentosus DSM 20314</name>
    <dbReference type="NCBI Taxonomy" id="1423791"/>
    <lineage>
        <taxon>Bacteria</taxon>
        <taxon>Bacillati</taxon>
        <taxon>Bacillota</taxon>
        <taxon>Bacilli</taxon>
        <taxon>Lactobacillales</taxon>
        <taxon>Lactobacillaceae</taxon>
        <taxon>Lactiplantibacillus</taxon>
    </lineage>
</organism>
<feature type="compositionally biased region" description="Basic and acidic residues" evidence="5">
    <location>
        <begin position="3117"/>
        <end position="3131"/>
    </location>
</feature>
<keyword evidence="3" id="KW-0732">Signal</keyword>
<evidence type="ECO:0000313" key="9">
    <source>
        <dbReference type="Proteomes" id="UP000051020"/>
    </source>
</evidence>
<keyword evidence="6" id="KW-0472">Membrane</keyword>
<dbReference type="InterPro" id="IPR018247">
    <property type="entry name" value="EF_Hand_1_Ca_BS"/>
</dbReference>
<dbReference type="EMBL" id="AZCU01000020">
    <property type="protein sequence ID" value="KRK22824.1"/>
    <property type="molecule type" value="Genomic_DNA"/>
</dbReference>
<gene>
    <name evidence="8" type="ORF">FD24_GL001692</name>
</gene>
<feature type="domain" description="Gram-positive cocci surface proteins LPxTG" evidence="7">
    <location>
        <begin position="3185"/>
        <end position="3222"/>
    </location>
</feature>
<feature type="region of interest" description="Disordered" evidence="5">
    <location>
        <begin position="2711"/>
        <end position="2731"/>
    </location>
</feature>
<evidence type="ECO:0000256" key="5">
    <source>
        <dbReference type="SAM" id="MobiDB-lite"/>
    </source>
</evidence>
<dbReference type="InterPro" id="IPR019931">
    <property type="entry name" value="LPXTG_anchor"/>
</dbReference>
<feature type="compositionally biased region" description="Low complexity" evidence="5">
    <location>
        <begin position="3103"/>
        <end position="3116"/>
    </location>
</feature>
<dbReference type="NCBIfam" id="TIGR01167">
    <property type="entry name" value="LPXTG_anchor"/>
    <property type="match status" value="1"/>
</dbReference>
<evidence type="ECO:0000256" key="2">
    <source>
        <dbReference type="ARBA" id="ARBA00022525"/>
    </source>
</evidence>
<feature type="compositionally biased region" description="Polar residues" evidence="5">
    <location>
        <begin position="3161"/>
        <end position="3193"/>
    </location>
</feature>
<dbReference type="InterPro" id="IPR041286">
    <property type="entry name" value="MBG_2"/>
</dbReference>
<evidence type="ECO:0000313" key="8">
    <source>
        <dbReference type="EMBL" id="KRK22824.1"/>
    </source>
</evidence>
<dbReference type="InterPro" id="IPR041558">
    <property type="entry name" value="MucBP_2"/>
</dbReference>
<evidence type="ECO:0000256" key="3">
    <source>
        <dbReference type="ARBA" id="ARBA00022729"/>
    </source>
</evidence>